<dbReference type="Proteomes" id="UP000583944">
    <property type="component" value="Unassembled WGS sequence"/>
</dbReference>
<proteinExistence type="predicted"/>
<sequence>MHPVRDPNWVQSHALLSPRTAASQVLVVLLLALVLEVSARSLLSLARVVLRLRFASPSADRCEMMHCLFARCSGPRCKLSNPQQQVAAESTYPTLAALRRSLLSIGPSDFTAGMLRERESHARRTTCRLLPLVASSLVRSVRQFQQTWTVAMVALRIPDAVCFAVLSMLASHRGILRSWLVIALYLFQSAFFHSDNVLSRRGATAGASSSPIQSIKEDGTVITVR</sequence>
<gene>
    <name evidence="2" type="ORF">ECC02_004991</name>
</gene>
<evidence type="ECO:0000256" key="1">
    <source>
        <dbReference type="SAM" id="Phobius"/>
    </source>
</evidence>
<dbReference type="EMBL" id="JABDHM010000031">
    <property type="protein sequence ID" value="KAF5222010.1"/>
    <property type="molecule type" value="Genomic_DNA"/>
</dbReference>
<evidence type="ECO:0000313" key="2">
    <source>
        <dbReference type="EMBL" id="KAF5222010.1"/>
    </source>
</evidence>
<feature type="transmembrane region" description="Helical" evidence="1">
    <location>
        <begin position="20"/>
        <end position="43"/>
    </location>
</feature>
<evidence type="ECO:0000313" key="3">
    <source>
        <dbReference type="Proteomes" id="UP000583944"/>
    </source>
</evidence>
<keyword evidence="1" id="KW-0472">Membrane</keyword>
<feature type="transmembrane region" description="Helical" evidence="1">
    <location>
        <begin position="148"/>
        <end position="169"/>
    </location>
</feature>
<reference evidence="2 3" key="1">
    <citation type="journal article" date="2019" name="Genome Biol. Evol.">
        <title>Nanopore Sequencing Significantly Improves Genome Assembly of the Protozoan Parasite Trypanosoma cruzi.</title>
        <authorList>
            <person name="Diaz-Viraque F."/>
            <person name="Pita S."/>
            <person name="Greif G."/>
            <person name="de Souza R.C.M."/>
            <person name="Iraola G."/>
            <person name="Robello C."/>
        </authorList>
    </citation>
    <scope>NUCLEOTIDE SEQUENCE [LARGE SCALE GENOMIC DNA]</scope>
    <source>
        <strain evidence="2 3">Berenice</strain>
    </source>
</reference>
<keyword evidence="1" id="KW-1133">Transmembrane helix</keyword>
<protein>
    <submittedName>
        <fullName evidence="2">Uncharacterized protein</fullName>
    </submittedName>
</protein>
<comment type="caution">
    <text evidence="2">The sequence shown here is derived from an EMBL/GenBank/DDBJ whole genome shotgun (WGS) entry which is preliminary data.</text>
</comment>
<organism evidence="2 3">
    <name type="scientific">Trypanosoma cruzi</name>
    <dbReference type="NCBI Taxonomy" id="5693"/>
    <lineage>
        <taxon>Eukaryota</taxon>
        <taxon>Discoba</taxon>
        <taxon>Euglenozoa</taxon>
        <taxon>Kinetoplastea</taxon>
        <taxon>Metakinetoplastina</taxon>
        <taxon>Trypanosomatida</taxon>
        <taxon>Trypanosomatidae</taxon>
        <taxon>Trypanosoma</taxon>
        <taxon>Schizotrypanum</taxon>
    </lineage>
</organism>
<dbReference type="AlphaFoldDB" id="A0A7J6Y6U9"/>
<name>A0A7J6Y6U9_TRYCR</name>
<keyword evidence="1" id="KW-0812">Transmembrane</keyword>
<dbReference type="VEuPathDB" id="TriTrypDB:ECC02_004991"/>
<accession>A0A7J6Y6U9</accession>
<feature type="transmembrane region" description="Helical" evidence="1">
    <location>
        <begin position="175"/>
        <end position="192"/>
    </location>
</feature>